<evidence type="ECO:0000313" key="2">
    <source>
        <dbReference type="Proteomes" id="UP000587002"/>
    </source>
</evidence>
<reference evidence="1 2" key="1">
    <citation type="submission" date="2020-07" db="EMBL/GenBank/DDBJ databases">
        <title>Sequencing the genomes of 1000 actinobacteria strains.</title>
        <authorList>
            <person name="Klenk H.-P."/>
        </authorList>
    </citation>
    <scope>NUCLEOTIDE SEQUENCE [LARGE SCALE GENOMIC DNA]</scope>
    <source>
        <strain evidence="1 2">DSM 44065</strain>
    </source>
</reference>
<dbReference type="RefSeq" id="WP_179721633.1">
    <property type="nucleotide sequence ID" value="NZ_BAABFH010000001.1"/>
</dbReference>
<accession>A0A853AS22</accession>
<dbReference type="Proteomes" id="UP000587002">
    <property type="component" value="Unassembled WGS sequence"/>
</dbReference>
<name>A0A853AS22_9PSEU</name>
<dbReference type="EMBL" id="JACCFJ010000001">
    <property type="protein sequence ID" value="NYI84467.1"/>
    <property type="molecule type" value="Genomic_DNA"/>
</dbReference>
<comment type="caution">
    <text evidence="1">The sequence shown here is derived from an EMBL/GenBank/DDBJ whole genome shotgun (WGS) entry which is preliminary data.</text>
</comment>
<gene>
    <name evidence="1" type="ORF">HNR68_003097</name>
</gene>
<sequence length="74" mass="8121">MFEHESAELLPERTALGGGWWDGFGGGWWGGFGGFDQNLDVWQDVDVDVWNGSFAGDVNVTAFNNASIDQHSGW</sequence>
<dbReference type="AlphaFoldDB" id="A0A853AS22"/>
<protein>
    <submittedName>
        <fullName evidence="1">Uncharacterized protein</fullName>
    </submittedName>
</protein>
<organism evidence="1 2">
    <name type="scientific">Saccharopolyspora hordei</name>
    <dbReference type="NCBI Taxonomy" id="1838"/>
    <lineage>
        <taxon>Bacteria</taxon>
        <taxon>Bacillati</taxon>
        <taxon>Actinomycetota</taxon>
        <taxon>Actinomycetes</taxon>
        <taxon>Pseudonocardiales</taxon>
        <taxon>Pseudonocardiaceae</taxon>
        <taxon>Saccharopolyspora</taxon>
    </lineage>
</organism>
<proteinExistence type="predicted"/>
<evidence type="ECO:0000313" key="1">
    <source>
        <dbReference type="EMBL" id="NYI84467.1"/>
    </source>
</evidence>
<keyword evidence="2" id="KW-1185">Reference proteome</keyword>